<keyword evidence="1" id="KW-0812">Transmembrane</keyword>
<dbReference type="EMBL" id="AZBU02000014">
    <property type="protein sequence ID" value="TKR57971.1"/>
    <property type="molecule type" value="Genomic_DNA"/>
</dbReference>
<keyword evidence="1" id="KW-0472">Membrane</keyword>
<feature type="transmembrane region" description="Helical" evidence="1">
    <location>
        <begin position="144"/>
        <end position="169"/>
    </location>
</feature>
<comment type="caution">
    <text evidence="2">The sequence shown here is derived from an EMBL/GenBank/DDBJ whole genome shotgun (WGS) entry which is preliminary data.</text>
</comment>
<protein>
    <submittedName>
        <fullName evidence="2">Uncharacterized protein</fullName>
    </submittedName>
</protein>
<feature type="transmembrane region" description="Helical" evidence="1">
    <location>
        <begin position="192"/>
        <end position="213"/>
    </location>
</feature>
<organism evidence="2 3">
    <name type="scientific">Steinernema carpocapsae</name>
    <name type="common">Entomopathogenic nematode</name>
    <dbReference type="NCBI Taxonomy" id="34508"/>
    <lineage>
        <taxon>Eukaryota</taxon>
        <taxon>Metazoa</taxon>
        <taxon>Ecdysozoa</taxon>
        <taxon>Nematoda</taxon>
        <taxon>Chromadorea</taxon>
        <taxon>Rhabditida</taxon>
        <taxon>Tylenchina</taxon>
        <taxon>Panagrolaimomorpha</taxon>
        <taxon>Strongyloidoidea</taxon>
        <taxon>Steinernematidae</taxon>
        <taxon>Steinernema</taxon>
    </lineage>
</organism>
<feature type="transmembrane region" description="Helical" evidence="1">
    <location>
        <begin position="7"/>
        <end position="26"/>
    </location>
</feature>
<keyword evidence="3" id="KW-1185">Reference proteome</keyword>
<dbReference type="Gene3D" id="1.20.140.150">
    <property type="match status" value="1"/>
</dbReference>
<reference evidence="2 3" key="2">
    <citation type="journal article" date="2019" name="G3 (Bethesda)">
        <title>Hybrid Assembly of the Genome of the Entomopathogenic Nematode Steinernema carpocapsae Identifies the X-Chromosome.</title>
        <authorList>
            <person name="Serra L."/>
            <person name="Macchietto M."/>
            <person name="Macias-Munoz A."/>
            <person name="McGill C.J."/>
            <person name="Rodriguez I.M."/>
            <person name="Rodriguez B."/>
            <person name="Murad R."/>
            <person name="Mortazavi A."/>
        </authorList>
    </citation>
    <scope>NUCLEOTIDE SEQUENCE [LARGE SCALE GENOMIC DNA]</scope>
    <source>
        <strain evidence="2 3">ALL</strain>
    </source>
</reference>
<accession>A0A4U5LPV2</accession>
<reference evidence="2 3" key="1">
    <citation type="journal article" date="2015" name="Genome Biol.">
        <title>Comparative genomics of Steinernema reveals deeply conserved gene regulatory networks.</title>
        <authorList>
            <person name="Dillman A.R."/>
            <person name="Macchietto M."/>
            <person name="Porter C.F."/>
            <person name="Rogers A."/>
            <person name="Williams B."/>
            <person name="Antoshechkin I."/>
            <person name="Lee M.M."/>
            <person name="Goodwin Z."/>
            <person name="Lu X."/>
            <person name="Lewis E.E."/>
            <person name="Goodrich-Blair H."/>
            <person name="Stock S.P."/>
            <person name="Adams B.J."/>
            <person name="Sternberg P.W."/>
            <person name="Mortazavi A."/>
        </authorList>
    </citation>
    <scope>NUCLEOTIDE SEQUENCE [LARGE SCALE GENOMIC DNA]</scope>
    <source>
        <strain evidence="2 3">ALL</strain>
    </source>
</reference>
<sequence>MEPKTLLLFNATLTVIIAISTDYWILVTYDDIQSLPGNCTVRKPNKEYRIVECDNNETSLLLDQWSSTVRQCNDLTERHRNAVKRRNLTYDGACETIVQTSEWRFKGADSTLDNVGFACILGTLLCFILTLVNSHRQDSNPTTVALTLFFASLLLTTALVTTACNIYLIRKHVPKRRIDIMIKQFQNTTPCWSYAVGFIGLILSFTCSYLNMATQKSRRVRQRSQLRRRQLQTAIMSSCKQEIALAIRAKMTVI</sequence>
<evidence type="ECO:0000313" key="3">
    <source>
        <dbReference type="Proteomes" id="UP000298663"/>
    </source>
</evidence>
<evidence type="ECO:0000256" key="1">
    <source>
        <dbReference type="SAM" id="Phobius"/>
    </source>
</evidence>
<dbReference type="Proteomes" id="UP000298663">
    <property type="component" value="Unassembled WGS sequence"/>
</dbReference>
<evidence type="ECO:0000313" key="2">
    <source>
        <dbReference type="EMBL" id="TKR57971.1"/>
    </source>
</evidence>
<dbReference type="OrthoDB" id="5837217at2759"/>
<dbReference type="AlphaFoldDB" id="A0A4U5LPV2"/>
<name>A0A4U5LPV2_STECR</name>
<feature type="transmembrane region" description="Helical" evidence="1">
    <location>
        <begin position="115"/>
        <end position="132"/>
    </location>
</feature>
<gene>
    <name evidence="2" type="ORF">L596_030604</name>
</gene>
<keyword evidence="1" id="KW-1133">Transmembrane helix</keyword>
<proteinExistence type="predicted"/>